<name>A0ABN9V1B1_9DINO</name>
<organism evidence="1 2">
    <name type="scientific">Prorocentrum cordatum</name>
    <dbReference type="NCBI Taxonomy" id="2364126"/>
    <lineage>
        <taxon>Eukaryota</taxon>
        <taxon>Sar</taxon>
        <taxon>Alveolata</taxon>
        <taxon>Dinophyceae</taxon>
        <taxon>Prorocentrales</taxon>
        <taxon>Prorocentraceae</taxon>
        <taxon>Prorocentrum</taxon>
    </lineage>
</organism>
<accession>A0ABN9V1B1</accession>
<evidence type="ECO:0000313" key="1">
    <source>
        <dbReference type="EMBL" id="CAK0866505.1"/>
    </source>
</evidence>
<keyword evidence="2" id="KW-1185">Reference proteome</keyword>
<reference evidence="1" key="1">
    <citation type="submission" date="2023-10" db="EMBL/GenBank/DDBJ databases">
        <authorList>
            <person name="Chen Y."/>
            <person name="Shah S."/>
            <person name="Dougan E. K."/>
            <person name="Thang M."/>
            <person name="Chan C."/>
        </authorList>
    </citation>
    <scope>NUCLEOTIDE SEQUENCE [LARGE SCALE GENOMIC DNA]</scope>
</reference>
<gene>
    <name evidence="1" type="ORF">PCOR1329_LOCUS53669</name>
</gene>
<dbReference type="Proteomes" id="UP001189429">
    <property type="component" value="Unassembled WGS sequence"/>
</dbReference>
<evidence type="ECO:0000313" key="2">
    <source>
        <dbReference type="Proteomes" id="UP001189429"/>
    </source>
</evidence>
<dbReference type="EMBL" id="CAUYUJ010016542">
    <property type="protein sequence ID" value="CAK0866505.1"/>
    <property type="molecule type" value="Genomic_DNA"/>
</dbReference>
<comment type="caution">
    <text evidence="1">The sequence shown here is derived from an EMBL/GenBank/DDBJ whole genome shotgun (WGS) entry which is preliminary data.</text>
</comment>
<proteinExistence type="predicted"/>
<protein>
    <submittedName>
        <fullName evidence="1">Uncharacterized protein</fullName>
    </submittedName>
</protein>
<sequence>MAQVKKRRNVSQLIGRWVRSDTKYDNLDAYIKYLGIPEEQFLVFGCGGGDADSPAAVERRLPGRVRAAPRRPAPPDAAGALPRSAPFQADWMHRFDASGLLCEQDLTVKGKAHKLRYWRTLSAPSEIKVDVHLYEVCEGGSEREVVHAVRFFDRIPFKERWIAAAAQFYSGTASYFYLRSLAGELFQAMPMYCSYRGSHCGVKHVAVQVRR</sequence>